<dbReference type="EMBL" id="CP017560">
    <property type="protein sequence ID" value="AOV07380.1"/>
    <property type="molecule type" value="Genomic_DNA"/>
</dbReference>
<proteinExistence type="predicted"/>
<dbReference type="Proteomes" id="UP000185746">
    <property type="component" value="Chromosome"/>
</dbReference>
<gene>
    <name evidence="1" type="ORF">BI350_07395</name>
</gene>
<protein>
    <submittedName>
        <fullName evidence="1">Uncharacterized protein</fullName>
    </submittedName>
</protein>
<evidence type="ECO:0000313" key="2">
    <source>
        <dbReference type="Proteomes" id="UP000185746"/>
    </source>
</evidence>
<dbReference type="KEGG" id="surl:BI350_07395"/>
<name>A0A1D8JF90_9BACL</name>
<evidence type="ECO:0000313" key="1">
    <source>
        <dbReference type="EMBL" id="AOV07380.1"/>
    </source>
</evidence>
<organism evidence="1 2">
    <name type="scientific">Sporosarcina ureilytica</name>
    <dbReference type="NCBI Taxonomy" id="298596"/>
    <lineage>
        <taxon>Bacteria</taxon>
        <taxon>Bacillati</taxon>
        <taxon>Bacillota</taxon>
        <taxon>Bacilli</taxon>
        <taxon>Bacillales</taxon>
        <taxon>Caryophanaceae</taxon>
        <taxon>Sporosarcina</taxon>
    </lineage>
</organism>
<sequence>MKKSLVKHLMRGIGMSTNWGYDKIFERFKESLPPEFKDKPNGQPVPVVTFQGVPCSIYGTPLEKALESVSFDYKEVNFPRFNASTQRKLREKNGFIQVIYPGEAVRKGQFLLVHHTVDGEQKPIIEVSDGGRAVLRARQWCRVLDCDFDKEIDERVVVSEEKYREFLLKLSENICIWVCEPISREPNLQNSTSLKVILEVTFRLFLSPS</sequence>
<dbReference type="AlphaFoldDB" id="A0A1D8JF90"/>
<keyword evidence="2" id="KW-1185">Reference proteome</keyword>
<accession>A0A1D8JF90</accession>
<reference evidence="1 2" key="1">
    <citation type="submission" date="2016-09" db="EMBL/GenBank/DDBJ databases">
        <title>Complete genome sequence of the Lysinibacillus sphaericus LMG 22257, a specie of Bacillus with ureolytic activity that can effectively biodeposit calcium carbonate.</title>
        <authorList>
            <person name="Yan W."/>
        </authorList>
    </citation>
    <scope>NUCLEOTIDE SEQUENCE [LARGE SCALE GENOMIC DNA]</scope>
    <source>
        <strain evidence="1 2">LMG 22257</strain>
    </source>
</reference>